<dbReference type="Proteomes" id="UP000001068">
    <property type="component" value="Chromosome"/>
</dbReference>
<evidence type="ECO:0000259" key="6">
    <source>
        <dbReference type="PROSITE" id="PS51085"/>
    </source>
</evidence>
<dbReference type="InterPro" id="IPR001041">
    <property type="entry name" value="2Fe-2S_ferredoxin-type"/>
</dbReference>
<dbReference type="InterPro" id="IPR036884">
    <property type="entry name" value="2Fe-2S-bd_dom_sf"/>
</dbReference>
<dbReference type="PROSITE" id="PS00197">
    <property type="entry name" value="2FE2S_FER_1"/>
    <property type="match status" value="1"/>
</dbReference>
<keyword evidence="8" id="KW-1185">Reference proteome</keyword>
<dbReference type="RefSeq" id="WP_013562063.1">
    <property type="nucleotide sequence ID" value="NC_014961.1"/>
</dbReference>
<dbReference type="AlphaFoldDB" id="E8R8L5"/>
<dbReference type="InterPro" id="IPR006058">
    <property type="entry name" value="2Fe2S_fd_BS"/>
</dbReference>
<dbReference type="STRING" id="765177.Desmu_0531"/>
<dbReference type="GO" id="GO:0016491">
    <property type="term" value="F:oxidoreductase activity"/>
    <property type="evidence" value="ECO:0007669"/>
    <property type="project" value="UniProtKB-KW"/>
</dbReference>
<sequence length="158" mass="17124">MIVRFKLNGVAVEVDAPPSEILLDTLRLRLKVRSVKRGCERGECGSCTVLLDGKPVASCMLLTPQVEGRSVVTVEGLQGDPLLGKLVESFTEKGAVQCGFCTPGILLTAWAAIREGRIRERKDIAEYIGNLCRCTGYVKIAEAVWSTVEKVGKQCTPS</sequence>
<reference evidence="7 8" key="2">
    <citation type="journal article" date="2011" name="Stand. Genomic Sci.">
        <title>Complete genome sequence of Desulfurococcus mucosus type strain (O7/1).</title>
        <authorList>
            <person name="Wirth R."/>
            <person name="Chertkov O."/>
            <person name="Held B."/>
            <person name="Lapidus A."/>
            <person name="Nolan M."/>
            <person name="Lucas S."/>
            <person name="Hammon N."/>
            <person name="Deshpande S."/>
            <person name="Cheng J.F."/>
            <person name="Tapia R."/>
            <person name="Han C."/>
            <person name="Goodwin L."/>
            <person name="Pitluck S."/>
            <person name="Liolios K."/>
            <person name="Ioanna P."/>
            <person name="Ivanova N."/>
            <person name="Mavromatis K."/>
            <person name="Mikhailova N."/>
            <person name="Pati A."/>
            <person name="Chen A."/>
            <person name="Palaniappan K."/>
            <person name="Land M."/>
            <person name="Hauser L."/>
            <person name="Chang Y.J."/>
            <person name="Jeffries C.D."/>
            <person name="Bilek Y."/>
            <person name="Hader T."/>
            <person name="Rohde M."/>
            <person name="Spring S."/>
            <person name="Sikorski J."/>
            <person name="Goker M."/>
            <person name="Woyke T."/>
            <person name="Bristow J."/>
            <person name="Eisen J.A."/>
            <person name="Markowitz V."/>
            <person name="Hugenholtz P."/>
            <person name="Kyrpides N.C."/>
            <person name="Klenk H.P."/>
        </authorList>
    </citation>
    <scope>NUCLEOTIDE SEQUENCE [LARGE SCALE GENOMIC DNA]</scope>
    <source>
        <strain evidence="8">ATCC 35584 / DSM 2162 / JCM 9187 / O7/1</strain>
    </source>
</reference>
<evidence type="ECO:0000256" key="1">
    <source>
        <dbReference type="ARBA" id="ARBA00022714"/>
    </source>
</evidence>
<feature type="domain" description="2Fe-2S ferredoxin-type" evidence="6">
    <location>
        <begin position="1"/>
        <end position="77"/>
    </location>
</feature>
<evidence type="ECO:0000256" key="2">
    <source>
        <dbReference type="ARBA" id="ARBA00022723"/>
    </source>
</evidence>
<keyword evidence="1" id="KW-0001">2Fe-2S</keyword>
<dbReference type="Gene3D" id="1.10.150.120">
    <property type="entry name" value="[2Fe-2S]-binding domain"/>
    <property type="match status" value="1"/>
</dbReference>
<dbReference type="GeneID" id="10153224"/>
<dbReference type="SUPFAM" id="SSF54292">
    <property type="entry name" value="2Fe-2S ferredoxin-like"/>
    <property type="match status" value="1"/>
</dbReference>
<dbReference type="EMBL" id="CP002363">
    <property type="protein sequence ID" value="ADV64841.1"/>
    <property type="molecule type" value="Genomic_DNA"/>
</dbReference>
<dbReference type="InterPro" id="IPR036010">
    <property type="entry name" value="2Fe-2S_ferredoxin-like_sf"/>
</dbReference>
<accession>E8R8L5</accession>
<dbReference type="HOGENOM" id="CLU_052511_3_1_2"/>
<dbReference type="Gene3D" id="3.10.20.30">
    <property type="match status" value="1"/>
</dbReference>
<proteinExistence type="predicted"/>
<dbReference type="KEGG" id="dmu:Desmu_0531"/>
<dbReference type="GO" id="GO:0051537">
    <property type="term" value="F:2 iron, 2 sulfur cluster binding"/>
    <property type="evidence" value="ECO:0007669"/>
    <property type="project" value="UniProtKB-KW"/>
</dbReference>
<protein>
    <submittedName>
        <fullName evidence="7">(2Fe-2S)-binding domain-containing protein</fullName>
    </submittedName>
</protein>
<evidence type="ECO:0000256" key="4">
    <source>
        <dbReference type="ARBA" id="ARBA00023004"/>
    </source>
</evidence>
<evidence type="ECO:0000256" key="3">
    <source>
        <dbReference type="ARBA" id="ARBA00023002"/>
    </source>
</evidence>
<dbReference type="SUPFAM" id="SSF47741">
    <property type="entry name" value="CO dehydrogenase ISP C-domain like"/>
    <property type="match status" value="1"/>
</dbReference>
<evidence type="ECO:0000256" key="5">
    <source>
        <dbReference type="ARBA" id="ARBA00023014"/>
    </source>
</evidence>
<keyword evidence="2" id="KW-0479">Metal-binding</keyword>
<evidence type="ECO:0000313" key="8">
    <source>
        <dbReference type="Proteomes" id="UP000001068"/>
    </source>
</evidence>
<gene>
    <name evidence="7" type="ordered locus">Desmu_0531</name>
</gene>
<dbReference type="InterPro" id="IPR051452">
    <property type="entry name" value="Diverse_Oxidoreductases"/>
</dbReference>
<dbReference type="OrthoDB" id="37184at2157"/>
<dbReference type="PROSITE" id="PS51085">
    <property type="entry name" value="2FE2S_FER_2"/>
    <property type="match status" value="1"/>
</dbReference>
<dbReference type="Pfam" id="PF01799">
    <property type="entry name" value="Fer2_2"/>
    <property type="match status" value="1"/>
</dbReference>
<dbReference type="PANTHER" id="PTHR44379">
    <property type="entry name" value="OXIDOREDUCTASE WITH IRON-SULFUR SUBUNIT"/>
    <property type="match status" value="1"/>
</dbReference>
<keyword evidence="5" id="KW-0411">Iron-sulfur</keyword>
<dbReference type="PANTHER" id="PTHR44379:SF8">
    <property type="entry name" value="XANTHINE DEHYDROGENASE IRON-SULFUR-BINDING SUBUNIT XDHC-RELATED"/>
    <property type="match status" value="1"/>
</dbReference>
<keyword evidence="4" id="KW-0408">Iron</keyword>
<keyword evidence="3" id="KW-0560">Oxidoreductase</keyword>
<dbReference type="GO" id="GO:0046872">
    <property type="term" value="F:metal ion binding"/>
    <property type="evidence" value="ECO:0007669"/>
    <property type="project" value="UniProtKB-KW"/>
</dbReference>
<evidence type="ECO:0000313" key="7">
    <source>
        <dbReference type="EMBL" id="ADV64841.1"/>
    </source>
</evidence>
<dbReference type="eggNOG" id="arCOG01925">
    <property type="taxonomic scope" value="Archaea"/>
</dbReference>
<dbReference type="InterPro" id="IPR012675">
    <property type="entry name" value="Beta-grasp_dom_sf"/>
</dbReference>
<dbReference type="InterPro" id="IPR002888">
    <property type="entry name" value="2Fe-2S-bd"/>
</dbReference>
<name>E8R8L5_DESM0</name>
<dbReference type="Pfam" id="PF00111">
    <property type="entry name" value="Fer2"/>
    <property type="match status" value="1"/>
</dbReference>
<organism evidence="7 8">
    <name type="scientific">Desulfurococcus mucosus (strain ATCC 35584 / DSM 2162 / JCM 9187 / O7/1)</name>
    <dbReference type="NCBI Taxonomy" id="765177"/>
    <lineage>
        <taxon>Archaea</taxon>
        <taxon>Thermoproteota</taxon>
        <taxon>Thermoprotei</taxon>
        <taxon>Desulfurococcales</taxon>
        <taxon>Desulfurococcaceae</taxon>
        <taxon>Desulfurococcus</taxon>
    </lineage>
</organism>
<reference evidence="8" key="1">
    <citation type="submission" date="2010-11" db="EMBL/GenBank/DDBJ databases">
        <title>The complete genome of Desulfurococcus mucosus DSM 2162.</title>
        <authorList>
            <consortium name="US DOE Joint Genome Institute (JGI-PGF)"/>
            <person name="Lucas S."/>
            <person name="Copeland A."/>
            <person name="Lapidus A."/>
            <person name="Bruce D."/>
            <person name="Goodwin L."/>
            <person name="Pitluck S."/>
            <person name="Kyrpides N."/>
            <person name="Mavromatis K."/>
            <person name="Pagani I."/>
            <person name="Ivanova N."/>
            <person name="Ovchinnikova G."/>
            <person name="Chertkov O."/>
            <person name="Held B."/>
            <person name="Brettin T."/>
            <person name="Detter J.C."/>
            <person name="Tapia R."/>
            <person name="Han C."/>
            <person name="Land M."/>
            <person name="Hauser L."/>
            <person name="Markowitz V."/>
            <person name="Cheng J.-F."/>
            <person name="Hugenholtz P."/>
            <person name="Woyke T."/>
            <person name="Wu D."/>
            <person name="Wirth R."/>
            <person name="Bilek Y."/>
            <person name="Hader T."/>
            <person name="Klenk H.-P."/>
            <person name="Eisen J.A."/>
        </authorList>
    </citation>
    <scope>NUCLEOTIDE SEQUENCE [LARGE SCALE GENOMIC DNA]</scope>
    <source>
        <strain evidence="8">ATCC 35584 / DSM 2162 / JCM 9187 / O7/1</strain>
    </source>
</reference>